<dbReference type="CDD" id="cd21134">
    <property type="entry name" value="YTH"/>
    <property type="match status" value="1"/>
</dbReference>
<feature type="region of interest" description="Disordered" evidence="5">
    <location>
        <begin position="288"/>
        <end position="347"/>
    </location>
</feature>
<keyword evidence="8" id="KW-1185">Reference proteome</keyword>
<protein>
    <recommendedName>
        <fullName evidence="4">YTH domain-containing family protein</fullName>
    </recommendedName>
</protein>
<name>A0A8K0DTM9_9ROSA</name>
<evidence type="ECO:0000313" key="7">
    <source>
        <dbReference type="EMBL" id="KAF3437252.1"/>
    </source>
</evidence>
<evidence type="ECO:0000256" key="3">
    <source>
        <dbReference type="ARBA" id="ARBA00022884"/>
    </source>
</evidence>
<accession>A0A8K0DTM9</accession>
<evidence type="ECO:0000313" key="8">
    <source>
        <dbReference type="Proteomes" id="UP000796880"/>
    </source>
</evidence>
<dbReference type="FunFam" id="3.10.590.10:FF:000001">
    <property type="entry name" value="YTH domain family 1, isoform CRA_a"/>
    <property type="match status" value="1"/>
</dbReference>
<feature type="region of interest" description="Disordered" evidence="5">
    <location>
        <begin position="16"/>
        <end position="61"/>
    </location>
</feature>
<dbReference type="GO" id="GO:0003729">
    <property type="term" value="F:mRNA binding"/>
    <property type="evidence" value="ECO:0007669"/>
    <property type="project" value="UniProtKB-UniRule"/>
</dbReference>
<feature type="domain" description="YTH" evidence="6">
    <location>
        <begin position="373"/>
        <end position="510"/>
    </location>
</feature>
<feature type="compositionally biased region" description="Basic and acidic residues" evidence="5">
    <location>
        <begin position="316"/>
        <end position="326"/>
    </location>
</feature>
<reference evidence="7" key="1">
    <citation type="submission" date="2020-03" db="EMBL/GenBank/DDBJ databases">
        <title>A high-quality chromosome-level genome assembly of a woody plant with both climbing and erect habits, Rhamnella rubrinervis.</title>
        <authorList>
            <person name="Lu Z."/>
            <person name="Yang Y."/>
            <person name="Zhu X."/>
            <person name="Sun Y."/>
        </authorList>
    </citation>
    <scope>NUCLEOTIDE SEQUENCE</scope>
    <source>
        <strain evidence="7">BYM</strain>
        <tissue evidence="7">Leaf</tissue>
    </source>
</reference>
<proteinExistence type="inferred from homology"/>
<dbReference type="PANTHER" id="PTHR12357:SF77">
    <property type="entry name" value="YTH DOMAIN-CONTAINING FAMILY PROTEIN"/>
    <property type="match status" value="1"/>
</dbReference>
<dbReference type="InterPro" id="IPR045168">
    <property type="entry name" value="YTH_prot"/>
</dbReference>
<dbReference type="Proteomes" id="UP000796880">
    <property type="component" value="Unassembled WGS sequence"/>
</dbReference>
<keyword evidence="2" id="KW-0963">Cytoplasm</keyword>
<dbReference type="Pfam" id="PF04146">
    <property type="entry name" value="YTH"/>
    <property type="match status" value="1"/>
</dbReference>
<comment type="subcellular location">
    <subcellularLocation>
        <location evidence="1">Cytoplasm</location>
    </subcellularLocation>
</comment>
<comment type="caution">
    <text evidence="7">The sequence shown here is derived from an EMBL/GenBank/DDBJ whole genome shotgun (WGS) entry which is preliminary data.</text>
</comment>
<sequence>MDTVQDDRDRIVCTGERPVKPDMLTEQPLSPKDERIVSANPSPDAVIIGPSSDVTEQPKSSVVGGELGTIHPRNAYASHEHNVSYAGYSSTSATWDGYSQYLNADGLHVVSPVIYNDNSSLVFHSGYGFNPEIAYGQYSPVATHLPSVMVDGQLYSPQQVPFSPSYFPQPTPSNLPHISSAVPVSPTELLTSENSSVDNVLFGPSSGYLVNYGSLSGANLTGNVGSSPLTSPAVYPQPMGILGSYEHNIGQISQQQRPTHGFGLVSSSRFSHGSSYLSSSLGGASPYSVANDRNRLTLEKGRRGERGRDSISNFHVSHDTFNDRNRGPRASKQKGKNTTEQGSSSGASKNNVYASGILDSYNRLDFVTDYESAKFFIIKSFSEDNVHKCIKYNIWASTPHGNKKLDAAYREAKVIKESCPVFLFFSVNASGQFCGVAEMIGPVDFEKDADYWQQDRWSGQFPVQWHIIKDVPNIRFRHILLENNDNKPVTHSRDSQEVRLKQGIEMLKIFKDHDARTSILDDFDFYNEREKVSRGRKARQACSITDAADPLAADSLDEMSKSFAQALKLKESSEVLAPELGASSRIDTPVPFSHDSLNQVSDCLSHNLDSESGNKIVASSTGGEHQDGSVDKKATIGIQDDALCVTSSQAAI</sequence>
<dbReference type="AlphaFoldDB" id="A0A8K0DTM9"/>
<comment type="similarity">
    <text evidence="4">Belongs to the YTHDF family.</text>
</comment>
<keyword evidence="3 4" id="KW-0694">RNA-binding</keyword>
<dbReference type="OrthoDB" id="306690at2759"/>
<evidence type="ECO:0000256" key="1">
    <source>
        <dbReference type="ARBA" id="ARBA00004496"/>
    </source>
</evidence>
<dbReference type="GO" id="GO:0005737">
    <property type="term" value="C:cytoplasm"/>
    <property type="evidence" value="ECO:0007669"/>
    <property type="project" value="UniProtKB-SubCell"/>
</dbReference>
<comment type="function">
    <text evidence="4">Specifically recognizes and binds N6-methyladenosine (m6A)-containing RNAs, and regulates mRNA stability. M6A is a modification present at internal sites of mRNAs and some non-coding RNAs and plays a role in mRNA stability and processing.</text>
</comment>
<dbReference type="InterPro" id="IPR007275">
    <property type="entry name" value="YTH_domain"/>
</dbReference>
<feature type="compositionally biased region" description="Polar residues" evidence="5">
    <location>
        <begin position="336"/>
        <end position="347"/>
    </location>
</feature>
<dbReference type="PANTHER" id="PTHR12357">
    <property type="entry name" value="YTH YT521-B HOMOLOGY DOMAIN-CONTAINING"/>
    <property type="match status" value="1"/>
</dbReference>
<feature type="compositionally biased region" description="Basic and acidic residues" evidence="5">
    <location>
        <begin position="292"/>
        <end position="309"/>
    </location>
</feature>
<gene>
    <name evidence="7" type="ORF">FNV43_RR20005</name>
</gene>
<evidence type="ECO:0000256" key="4">
    <source>
        <dbReference type="RuleBase" id="RU369095"/>
    </source>
</evidence>
<evidence type="ECO:0000256" key="2">
    <source>
        <dbReference type="ARBA" id="ARBA00022490"/>
    </source>
</evidence>
<dbReference type="PROSITE" id="PS50882">
    <property type="entry name" value="YTH"/>
    <property type="match status" value="1"/>
</dbReference>
<evidence type="ECO:0000256" key="5">
    <source>
        <dbReference type="SAM" id="MobiDB-lite"/>
    </source>
</evidence>
<evidence type="ECO:0000259" key="6">
    <source>
        <dbReference type="PROSITE" id="PS50882"/>
    </source>
</evidence>
<dbReference type="EMBL" id="VOIH02000009">
    <property type="protein sequence ID" value="KAF3437252.1"/>
    <property type="molecule type" value="Genomic_DNA"/>
</dbReference>
<organism evidence="7 8">
    <name type="scientific">Rhamnella rubrinervis</name>
    <dbReference type="NCBI Taxonomy" id="2594499"/>
    <lineage>
        <taxon>Eukaryota</taxon>
        <taxon>Viridiplantae</taxon>
        <taxon>Streptophyta</taxon>
        <taxon>Embryophyta</taxon>
        <taxon>Tracheophyta</taxon>
        <taxon>Spermatophyta</taxon>
        <taxon>Magnoliopsida</taxon>
        <taxon>eudicotyledons</taxon>
        <taxon>Gunneridae</taxon>
        <taxon>Pentapetalae</taxon>
        <taxon>rosids</taxon>
        <taxon>fabids</taxon>
        <taxon>Rosales</taxon>
        <taxon>Rhamnaceae</taxon>
        <taxon>rhamnoid group</taxon>
        <taxon>Rhamneae</taxon>
        <taxon>Rhamnella</taxon>
    </lineage>
</organism>
<dbReference type="GO" id="GO:1990247">
    <property type="term" value="F:N6-methyladenosine-containing RNA reader activity"/>
    <property type="evidence" value="ECO:0007669"/>
    <property type="project" value="UniProtKB-UniRule"/>
</dbReference>
<dbReference type="Gene3D" id="3.10.590.10">
    <property type="entry name" value="ph1033 like domains"/>
    <property type="match status" value="1"/>
</dbReference>
<dbReference type="GO" id="GO:0061157">
    <property type="term" value="P:mRNA destabilization"/>
    <property type="evidence" value="ECO:0007669"/>
    <property type="project" value="TreeGrafter"/>
</dbReference>